<evidence type="ECO:0000313" key="3">
    <source>
        <dbReference type="Proteomes" id="UP000049127"/>
    </source>
</evidence>
<evidence type="ECO:0000313" key="2">
    <source>
        <dbReference type="EMBL" id="CEQ02902.1"/>
    </source>
</evidence>
<organism evidence="2 3">
    <name type="scientific">Paraclostridium sordellii</name>
    <name type="common">Clostridium sordellii</name>
    <dbReference type="NCBI Taxonomy" id="1505"/>
    <lineage>
        <taxon>Bacteria</taxon>
        <taxon>Bacillati</taxon>
        <taxon>Bacillota</taxon>
        <taxon>Clostridia</taxon>
        <taxon>Peptostreptococcales</taxon>
        <taxon>Peptostreptococcaceae</taxon>
        <taxon>Paraclostridium</taxon>
    </lineage>
</organism>
<dbReference type="AlphaFoldDB" id="A0A0C7QQ87"/>
<dbReference type="RefSeq" id="WP_055341451.1">
    <property type="nucleotide sequence ID" value="NZ_CEKZ01000003.1"/>
</dbReference>
<name>A0A0C7QQ87_PARSO</name>
<reference evidence="2 3" key="1">
    <citation type="submission" date="2015-01" db="EMBL/GenBank/DDBJ databases">
        <authorList>
            <person name="Aslett A.Martin."/>
            <person name="De Silva Nishadi"/>
        </authorList>
    </citation>
    <scope>NUCLEOTIDE SEQUENCE [LARGE SCALE GENOMIC DNA]</scope>
    <source>
        <strain evidence="2 3">R28058</strain>
    </source>
</reference>
<proteinExistence type="predicted"/>
<gene>
    <name evidence="2" type="primary">cas8</name>
    <name evidence="2" type="ORF">R28058_06351</name>
</gene>
<dbReference type="EMBL" id="CEKZ01000003">
    <property type="protein sequence ID" value="CEQ02902.1"/>
    <property type="molecule type" value="Genomic_DNA"/>
</dbReference>
<dbReference type="Pfam" id="PF09706">
    <property type="entry name" value="Cas_CXXC_CXXC"/>
    <property type="match status" value="1"/>
</dbReference>
<evidence type="ECO:0000259" key="1">
    <source>
        <dbReference type="Pfam" id="PF09706"/>
    </source>
</evidence>
<protein>
    <submittedName>
        <fullName evidence="2">CRISPR-associated protein Cas8a1/Cst1</fullName>
    </submittedName>
</protein>
<accession>A0A0C7QQ87</accession>
<sequence length="540" mass="63476">MKYTLMLDNWLYNAGILGFINIIKNAEENDLLDIDSLEIKGNTVTFDSKILGNFEDYYFDYLVYQHKDNLSYFKVIQAINKVLECEKIYPSLKDDITYIKEKCTSDSIKTALKITNVNNLKITTFKETKTSNNLDEVKSNMEYLLEVLTRDDVKQEYIQKNIMFTLLNRFYSGKGIFNKSNYKFAMRPLFKESFLNTIPKFEYRKENKKYHNCIACDNKLYHSDDKNTLTFLTLNGVDVKRKASHFYNLSCDEYICPICNLIYLCAVAGINYNIKAQYGLFINASSSIDKLIKANTPGRYYSIQEQKNKSIFNLIDAYQQEHIENYEYVIRDTFQIVKLFAIDQKLKVEFDILNTTNMEILYDKKDLLKIIIPIKYNFGTEKNPKWINFYDIAIDIILRNDNVFKFIEKCLNNNFNNEAIINILININTRSEGMKKFYEKFRNFEYTALQLAVKMEENKKNKLYYTLKSAARTKDVATFIDALSSAISANSCYMIVNMEDLFDDEYFEKLAYSFISKLLLDRNTANKRLKEKYNAEGDNN</sequence>
<dbReference type="OrthoDB" id="5540852at2"/>
<feature type="domain" description="CRISPR-associated protein CXXC-CXXC" evidence="1">
    <location>
        <begin position="207"/>
        <end position="270"/>
    </location>
</feature>
<dbReference type="Proteomes" id="UP000049127">
    <property type="component" value="Unassembled WGS sequence"/>
</dbReference>
<dbReference type="InterPro" id="IPR019121">
    <property type="entry name" value="CRISPR-assoc_CXXC-CXXC_dom"/>
</dbReference>